<dbReference type="InterPro" id="IPR017978">
    <property type="entry name" value="GPCR_3_C"/>
</dbReference>
<dbReference type="PANTHER" id="PTHR24060">
    <property type="entry name" value="METABOTROPIC GLUTAMATE RECEPTOR"/>
    <property type="match status" value="1"/>
</dbReference>
<dbReference type="EMBL" id="CAAALY010264747">
    <property type="protein sequence ID" value="VEL40405.1"/>
    <property type="molecule type" value="Genomic_DNA"/>
</dbReference>
<evidence type="ECO:0000256" key="3">
    <source>
        <dbReference type="ARBA" id="ARBA00022989"/>
    </source>
</evidence>
<sequence>MFPINIAHSDPYVRQVQVATLCISISLSATVTLVCLFSPKLYILAFHPEKNVRRLTMNLNNTSRSYLLTAQIFSALNESKTVGCMGENNLEIKTLKSSHSEEKISVSANLLPLSRHTSQETESLREYISAQKLSLANSVETGHSASTIEKAEIENGIRVRQDKESIRMSDLPIYAKPDYTNEARGMTPLPSVMDKQVDSPILSISIQACTACRPEFGSLSDSPWPTAKDKATAKISKYVEHKRWIPQRKGLEAYGEGGKKSNSNHAVSKGDTNSITNTDNEYKTRDLQQGTVTEAPDLTLQLKWQNLCKNIYSFRPPEPPSLVYDNPSVGGVSQAYASEEENWLENEYEAIKNETRANAQSSDSYKYNMSMCKLNEEFSDLSKPNVKNHIARSWQ</sequence>
<dbReference type="GO" id="GO:0004930">
    <property type="term" value="F:G protein-coupled receptor activity"/>
    <property type="evidence" value="ECO:0007669"/>
    <property type="project" value="InterPro"/>
</dbReference>
<accession>A0A448XMS2</accession>
<comment type="caution">
    <text evidence="8">The sequence shown here is derived from an EMBL/GenBank/DDBJ whole genome shotgun (WGS) entry which is preliminary data.</text>
</comment>
<organism evidence="8 9">
    <name type="scientific">Protopolystoma xenopodis</name>
    <dbReference type="NCBI Taxonomy" id="117903"/>
    <lineage>
        <taxon>Eukaryota</taxon>
        <taxon>Metazoa</taxon>
        <taxon>Spiralia</taxon>
        <taxon>Lophotrochozoa</taxon>
        <taxon>Platyhelminthes</taxon>
        <taxon>Monogenea</taxon>
        <taxon>Polyopisthocotylea</taxon>
        <taxon>Polystomatidea</taxon>
        <taxon>Polystomatidae</taxon>
        <taxon>Protopolystoma</taxon>
    </lineage>
</organism>
<evidence type="ECO:0000256" key="1">
    <source>
        <dbReference type="ARBA" id="ARBA00004141"/>
    </source>
</evidence>
<keyword evidence="3" id="KW-1133">Transmembrane helix</keyword>
<name>A0A448XMS2_9PLAT</name>
<comment type="subcellular location">
    <subcellularLocation>
        <location evidence="1">Membrane</location>
        <topology evidence="1">Multi-pass membrane protein</topology>
    </subcellularLocation>
</comment>
<evidence type="ECO:0000259" key="7">
    <source>
        <dbReference type="PROSITE" id="PS50259"/>
    </source>
</evidence>
<dbReference type="InterPro" id="IPR050726">
    <property type="entry name" value="mGluR"/>
</dbReference>
<feature type="compositionally biased region" description="Polar residues" evidence="6">
    <location>
        <begin position="260"/>
        <end position="279"/>
    </location>
</feature>
<dbReference type="GO" id="GO:0016020">
    <property type="term" value="C:membrane"/>
    <property type="evidence" value="ECO:0007669"/>
    <property type="project" value="UniProtKB-SubCell"/>
</dbReference>
<feature type="domain" description="G-protein coupled receptors family 3 profile" evidence="7">
    <location>
        <begin position="1"/>
        <end position="60"/>
    </location>
</feature>
<evidence type="ECO:0000256" key="6">
    <source>
        <dbReference type="SAM" id="MobiDB-lite"/>
    </source>
</evidence>
<protein>
    <recommendedName>
        <fullName evidence="7">G-protein coupled receptors family 3 profile domain-containing protein</fullName>
    </recommendedName>
</protein>
<feature type="region of interest" description="Disordered" evidence="6">
    <location>
        <begin position="253"/>
        <end position="279"/>
    </location>
</feature>
<keyword evidence="5" id="KW-0325">Glycoprotein</keyword>
<evidence type="ECO:0000313" key="8">
    <source>
        <dbReference type="EMBL" id="VEL40405.1"/>
    </source>
</evidence>
<evidence type="ECO:0000313" key="9">
    <source>
        <dbReference type="Proteomes" id="UP000784294"/>
    </source>
</evidence>
<evidence type="ECO:0000256" key="4">
    <source>
        <dbReference type="ARBA" id="ARBA00023136"/>
    </source>
</evidence>
<evidence type="ECO:0000256" key="5">
    <source>
        <dbReference type="ARBA" id="ARBA00023180"/>
    </source>
</evidence>
<dbReference type="OrthoDB" id="425344at2759"/>
<keyword evidence="4" id="KW-0472">Membrane</keyword>
<evidence type="ECO:0000256" key="2">
    <source>
        <dbReference type="ARBA" id="ARBA00022692"/>
    </source>
</evidence>
<keyword evidence="9" id="KW-1185">Reference proteome</keyword>
<gene>
    <name evidence="8" type="ORF">PXEA_LOCUS33845</name>
</gene>
<proteinExistence type="predicted"/>
<dbReference type="PROSITE" id="PS50259">
    <property type="entry name" value="G_PROTEIN_RECEP_F3_4"/>
    <property type="match status" value="1"/>
</dbReference>
<keyword evidence="2" id="KW-0812">Transmembrane</keyword>
<reference evidence="8" key="1">
    <citation type="submission" date="2018-11" db="EMBL/GenBank/DDBJ databases">
        <authorList>
            <consortium name="Pathogen Informatics"/>
        </authorList>
    </citation>
    <scope>NUCLEOTIDE SEQUENCE</scope>
</reference>
<dbReference type="AlphaFoldDB" id="A0A448XMS2"/>
<dbReference type="Proteomes" id="UP000784294">
    <property type="component" value="Unassembled WGS sequence"/>
</dbReference>